<dbReference type="SUPFAM" id="SSF52540">
    <property type="entry name" value="P-loop containing nucleoside triphosphate hydrolases"/>
    <property type="match status" value="1"/>
</dbReference>
<evidence type="ECO:0000313" key="3">
    <source>
        <dbReference type="Proteomes" id="UP001501598"/>
    </source>
</evidence>
<feature type="domain" description="Dynamin N-terminal" evidence="1">
    <location>
        <begin position="42"/>
        <end position="77"/>
    </location>
</feature>
<organism evidence="2 3">
    <name type="scientific">Pseudonocardia xishanensis</name>
    <dbReference type="NCBI Taxonomy" id="630995"/>
    <lineage>
        <taxon>Bacteria</taxon>
        <taxon>Bacillati</taxon>
        <taxon>Actinomycetota</taxon>
        <taxon>Actinomycetes</taxon>
        <taxon>Pseudonocardiales</taxon>
        <taxon>Pseudonocardiaceae</taxon>
        <taxon>Pseudonocardia</taxon>
    </lineage>
</organism>
<evidence type="ECO:0000313" key="2">
    <source>
        <dbReference type="EMBL" id="GAA4541580.1"/>
    </source>
</evidence>
<dbReference type="EMBL" id="BAABGT010000024">
    <property type="protein sequence ID" value="GAA4541580.1"/>
    <property type="molecule type" value="Genomic_DNA"/>
</dbReference>
<dbReference type="Pfam" id="PF00350">
    <property type="entry name" value="Dynamin_N"/>
    <property type="match status" value="1"/>
</dbReference>
<reference evidence="3" key="1">
    <citation type="journal article" date="2019" name="Int. J. Syst. Evol. Microbiol.">
        <title>The Global Catalogue of Microorganisms (GCM) 10K type strain sequencing project: providing services to taxonomists for standard genome sequencing and annotation.</title>
        <authorList>
            <consortium name="The Broad Institute Genomics Platform"/>
            <consortium name="The Broad Institute Genome Sequencing Center for Infectious Disease"/>
            <person name="Wu L."/>
            <person name="Ma J."/>
        </authorList>
    </citation>
    <scope>NUCLEOTIDE SEQUENCE [LARGE SCALE GENOMIC DNA]</scope>
    <source>
        <strain evidence="3">JCM 17906</strain>
    </source>
</reference>
<dbReference type="Gene3D" id="3.40.50.300">
    <property type="entry name" value="P-loop containing nucleotide triphosphate hydrolases"/>
    <property type="match status" value="1"/>
</dbReference>
<protein>
    <submittedName>
        <fullName evidence="2">50S ribosome-binding GTPase</fullName>
    </submittedName>
</protein>
<comment type="caution">
    <text evidence="2">The sequence shown here is derived from an EMBL/GenBank/DDBJ whole genome shotgun (WGS) entry which is preliminary data.</text>
</comment>
<keyword evidence="3" id="KW-1185">Reference proteome</keyword>
<proteinExistence type="predicted"/>
<gene>
    <name evidence="2" type="ORF">GCM10023175_15690</name>
</gene>
<dbReference type="Proteomes" id="UP001501598">
    <property type="component" value="Unassembled WGS sequence"/>
</dbReference>
<dbReference type="InterPro" id="IPR027417">
    <property type="entry name" value="P-loop_NTPase"/>
</dbReference>
<sequence length="488" mass="52496">MSTLGADVRALLRRAVTVYGDDPQAVGWLQTHLARFDEPLRVAFAGKVKAGKSTLLNALVGEEIAPTDAGECTRVVTWYQDAAAPRVRLFPRAGSPRPLTLARRQGALQLDLGMPAADVDRLVVDWPSGYLRGTTLIDTPGIASLTADTAARAGAFLTPEDEPSPADAVVYLMRHLHGSDVRFLESFRDTDVARATPVTTVAVLSRADEIGVGRLDALGSAGRIARRYRADPTLRGLCQTVVPVAGLLAQTGRTMRQDEHAALLRLAAMPQAELDRLLLSADRFGTRPAEGAPEPAVRAALVERFGLFGVRLATELIRRGTSDPSELSRELVRHSGLDELRAVLATQFAERRELLKSRSALLALDRVLQRDSRPGSQPLVAERERILAGAHEFVELRTLSALRAGTVRFPADALPEAERLLGGDGSAAALRLGLDGEAPVEELRAAAHAAVVRWQRRAESPLSSRATADAARVVVRSAEGLVARLSVR</sequence>
<dbReference type="InterPro" id="IPR045063">
    <property type="entry name" value="Dynamin_N"/>
</dbReference>
<accession>A0ABP8RLQ6</accession>
<dbReference type="RefSeq" id="WP_345414222.1">
    <property type="nucleotide sequence ID" value="NZ_BAABGT010000024.1"/>
</dbReference>
<evidence type="ECO:0000259" key="1">
    <source>
        <dbReference type="Pfam" id="PF00350"/>
    </source>
</evidence>
<name>A0ABP8RLQ6_9PSEU</name>